<reference evidence="5" key="1">
    <citation type="submission" date="2021-06" db="EMBL/GenBank/DDBJ databases">
        <title>Description of novel taxa of the family Lachnospiraceae.</title>
        <authorList>
            <person name="Chaplin A.V."/>
            <person name="Sokolova S.R."/>
            <person name="Pikina A.P."/>
            <person name="Korzhanova M."/>
            <person name="Belova V."/>
            <person name="Korostin D."/>
            <person name="Efimov B.A."/>
        </authorList>
    </citation>
    <scope>NUCLEOTIDE SEQUENCE</scope>
    <source>
        <strain evidence="5">ASD5720</strain>
    </source>
</reference>
<dbReference type="InterPro" id="IPR037171">
    <property type="entry name" value="NagB/RpiA_transferase-like"/>
</dbReference>
<keyword evidence="1" id="KW-0805">Transcription regulation</keyword>
<dbReference type="GO" id="GO:0003700">
    <property type="term" value="F:DNA-binding transcription factor activity"/>
    <property type="evidence" value="ECO:0007669"/>
    <property type="project" value="InterPro"/>
</dbReference>
<evidence type="ECO:0000313" key="6">
    <source>
        <dbReference type="Proteomes" id="UP000712157"/>
    </source>
</evidence>
<dbReference type="AlphaFoldDB" id="A0A949JV69"/>
<gene>
    <name evidence="5" type="ORF">KTH89_04285</name>
</gene>
<dbReference type="PRINTS" id="PR00037">
    <property type="entry name" value="HTHLACR"/>
</dbReference>
<accession>A0A949JV69</accession>
<dbReference type="SUPFAM" id="SSF46785">
    <property type="entry name" value="Winged helix' DNA-binding domain"/>
    <property type="match status" value="1"/>
</dbReference>
<dbReference type="EMBL" id="JAHQCW010000005">
    <property type="protein sequence ID" value="MBU9735743.1"/>
    <property type="molecule type" value="Genomic_DNA"/>
</dbReference>
<dbReference type="Proteomes" id="UP000712157">
    <property type="component" value="Unassembled WGS sequence"/>
</dbReference>
<dbReference type="InterPro" id="IPR036390">
    <property type="entry name" value="WH_DNA-bd_sf"/>
</dbReference>
<feature type="domain" description="HTH deoR-type" evidence="4">
    <location>
        <begin position="3"/>
        <end position="58"/>
    </location>
</feature>
<dbReference type="SMART" id="SM00420">
    <property type="entry name" value="HTH_DEOR"/>
    <property type="match status" value="1"/>
</dbReference>
<dbReference type="SMART" id="SM01134">
    <property type="entry name" value="DeoRC"/>
    <property type="match status" value="1"/>
</dbReference>
<dbReference type="PROSITE" id="PS00894">
    <property type="entry name" value="HTH_DEOR_1"/>
    <property type="match status" value="1"/>
</dbReference>
<dbReference type="Pfam" id="PF08220">
    <property type="entry name" value="HTH_DeoR"/>
    <property type="match status" value="1"/>
</dbReference>
<dbReference type="PROSITE" id="PS51000">
    <property type="entry name" value="HTH_DEOR_2"/>
    <property type="match status" value="1"/>
</dbReference>
<dbReference type="InterPro" id="IPR018356">
    <property type="entry name" value="Tscrpt_reg_HTH_DeoR_CS"/>
</dbReference>
<dbReference type="PANTHER" id="PTHR30363:SF44">
    <property type="entry name" value="AGA OPERON TRANSCRIPTIONAL REPRESSOR-RELATED"/>
    <property type="match status" value="1"/>
</dbReference>
<evidence type="ECO:0000313" key="5">
    <source>
        <dbReference type="EMBL" id="MBU9735743.1"/>
    </source>
</evidence>
<evidence type="ECO:0000259" key="4">
    <source>
        <dbReference type="PROSITE" id="PS51000"/>
    </source>
</evidence>
<sequence length="257" mass="28347">MFASQRINLIKQILLDEKQVNITSLALRLNVSDVTVRKDLDVLEKEGFLKKVHGGAILTEDETQNPIEFVSNVSSYAEKKNIAGLAANLLQDSTSLFLGQGTTCKIFASDISRHRNITVVTNNIDAVAILMNKVNSVQILGGDVQETNGTAFSTGPKTCADLENMFINQAFISADCVDIRAGITTNNLYVHEITRKIMEISKNVILLADKTKFDHQALHQIAPLDGLTAVVTNEGIPQEYKDYFFKKNIKLLTAYGD</sequence>
<name>A0A949JV69_9FIRM</name>
<dbReference type="RefSeq" id="WP_238720729.1">
    <property type="nucleotide sequence ID" value="NZ_JAHQCW010000005.1"/>
</dbReference>
<dbReference type="Gene3D" id="1.10.10.10">
    <property type="entry name" value="Winged helix-like DNA-binding domain superfamily/Winged helix DNA-binding domain"/>
    <property type="match status" value="1"/>
</dbReference>
<dbReference type="InterPro" id="IPR001034">
    <property type="entry name" value="DeoR_HTH"/>
</dbReference>
<comment type="caution">
    <text evidence="5">The sequence shown here is derived from an EMBL/GenBank/DDBJ whole genome shotgun (WGS) entry which is preliminary data.</text>
</comment>
<dbReference type="InterPro" id="IPR014036">
    <property type="entry name" value="DeoR-like_C"/>
</dbReference>
<dbReference type="Pfam" id="PF00455">
    <property type="entry name" value="DeoRC"/>
    <property type="match status" value="1"/>
</dbReference>
<dbReference type="PANTHER" id="PTHR30363">
    <property type="entry name" value="HTH-TYPE TRANSCRIPTIONAL REGULATOR SRLR-RELATED"/>
    <property type="match status" value="1"/>
</dbReference>
<dbReference type="Gene3D" id="3.40.50.1360">
    <property type="match status" value="1"/>
</dbReference>
<organism evidence="5 6">
    <name type="scientific">Diplocloster agilis</name>
    <dbReference type="NCBI Taxonomy" id="2850323"/>
    <lineage>
        <taxon>Bacteria</taxon>
        <taxon>Bacillati</taxon>
        <taxon>Bacillota</taxon>
        <taxon>Clostridia</taxon>
        <taxon>Lachnospirales</taxon>
        <taxon>Lachnospiraceae</taxon>
        <taxon>Diplocloster</taxon>
    </lineage>
</organism>
<keyword evidence="3" id="KW-0804">Transcription</keyword>
<dbReference type="GO" id="GO:0003677">
    <property type="term" value="F:DNA binding"/>
    <property type="evidence" value="ECO:0007669"/>
    <property type="project" value="UniProtKB-KW"/>
</dbReference>
<evidence type="ECO:0000256" key="1">
    <source>
        <dbReference type="ARBA" id="ARBA00023015"/>
    </source>
</evidence>
<dbReference type="InterPro" id="IPR036388">
    <property type="entry name" value="WH-like_DNA-bd_sf"/>
</dbReference>
<evidence type="ECO:0000256" key="2">
    <source>
        <dbReference type="ARBA" id="ARBA00023125"/>
    </source>
</evidence>
<keyword evidence="2 5" id="KW-0238">DNA-binding</keyword>
<dbReference type="InterPro" id="IPR050313">
    <property type="entry name" value="Carb_Metab_HTH_regulators"/>
</dbReference>
<dbReference type="SUPFAM" id="SSF100950">
    <property type="entry name" value="NagB/RpiA/CoA transferase-like"/>
    <property type="match status" value="1"/>
</dbReference>
<proteinExistence type="predicted"/>
<evidence type="ECO:0000256" key="3">
    <source>
        <dbReference type="ARBA" id="ARBA00023163"/>
    </source>
</evidence>
<protein>
    <submittedName>
        <fullName evidence="5">DeoR/GlpR family DNA-binding transcription regulator</fullName>
    </submittedName>
</protein>
<keyword evidence="6" id="KW-1185">Reference proteome</keyword>